<name>A0ABW4S9V0_9RHOB</name>
<evidence type="ECO:0000313" key="2">
    <source>
        <dbReference type="EMBL" id="MFD1914278.1"/>
    </source>
</evidence>
<dbReference type="SUPFAM" id="SSF51971">
    <property type="entry name" value="Nucleotide-binding domain"/>
    <property type="match status" value="1"/>
</dbReference>
<comment type="caution">
    <text evidence="2">The sequence shown here is derived from an EMBL/GenBank/DDBJ whole genome shotgun (WGS) entry which is preliminary data.</text>
</comment>
<evidence type="ECO:0000313" key="3">
    <source>
        <dbReference type="Proteomes" id="UP001597353"/>
    </source>
</evidence>
<keyword evidence="3" id="KW-1185">Reference proteome</keyword>
<dbReference type="PANTHER" id="PTHR21197:SF0">
    <property type="entry name" value="UDP-GALACTOPYRANOSE MUTASE"/>
    <property type="match status" value="1"/>
</dbReference>
<feature type="domain" description="UDP-galactopyranose mutase C-terminal" evidence="1">
    <location>
        <begin position="149"/>
        <end position="354"/>
    </location>
</feature>
<dbReference type="PANTHER" id="PTHR21197">
    <property type="entry name" value="UDP-GALACTOPYRANOSE MUTASE"/>
    <property type="match status" value="1"/>
</dbReference>
<sequence>MRSVLVVGAGFAGAVFARTLAEAGYHITVIDKRHHIAGNAYDEVDATGTRVHVYGPHLFHTSNMGVVKWLSRFTEWLPYRHFVDALLPSGQLAPLPINKTTLERFFNVSLDGEGSVNNLLAAQAVGISNPANAAEYLNSRLGRELTDTFFRPYTKKMWDLDLEDLDASVVKRIPLRADDNRDYFPDDTFQGLPADGYTELFRRIFDHPSIEVHLNESFDRSREQFYDYTFNSMPIDEYFGFCEGDLPYRSIKFHTRIQDVGDETGASVLNFTDSGPYTRETYWRRLPGHAVKPSSVQPVTREEPCDYRDNNFERYYPVKRSDGASTLLYDKYKALAMEIEGRTAFIGRCGTYQYLDMHQVINQSLQKANKWLMERGEKVEANVN</sequence>
<accession>A0ABW4S9V0</accession>
<organism evidence="2 3">
    <name type="scientific">Halodurantibacterium flavum</name>
    <dbReference type="NCBI Taxonomy" id="1382802"/>
    <lineage>
        <taxon>Bacteria</taxon>
        <taxon>Pseudomonadati</taxon>
        <taxon>Pseudomonadota</taxon>
        <taxon>Alphaproteobacteria</taxon>
        <taxon>Rhodobacterales</taxon>
        <taxon>Paracoccaceae</taxon>
        <taxon>Halodurantibacterium</taxon>
    </lineage>
</organism>
<reference evidence="3" key="1">
    <citation type="journal article" date="2019" name="Int. J. Syst. Evol. Microbiol.">
        <title>The Global Catalogue of Microorganisms (GCM) 10K type strain sequencing project: providing services to taxonomists for standard genome sequencing and annotation.</title>
        <authorList>
            <consortium name="The Broad Institute Genomics Platform"/>
            <consortium name="The Broad Institute Genome Sequencing Center for Infectious Disease"/>
            <person name="Wu L."/>
            <person name="Ma J."/>
        </authorList>
    </citation>
    <scope>NUCLEOTIDE SEQUENCE [LARGE SCALE GENOMIC DNA]</scope>
    <source>
        <strain evidence="3">CGMCC 4.7242</strain>
    </source>
</reference>
<dbReference type="Pfam" id="PF13450">
    <property type="entry name" value="NAD_binding_8"/>
    <property type="match status" value="1"/>
</dbReference>
<dbReference type="InterPro" id="IPR015899">
    <property type="entry name" value="UDP-GalPyranose_mutase_C"/>
</dbReference>
<dbReference type="Gene3D" id="3.40.50.720">
    <property type="entry name" value="NAD(P)-binding Rossmann-like Domain"/>
    <property type="match status" value="3"/>
</dbReference>
<dbReference type="RefSeq" id="WP_390265504.1">
    <property type="nucleotide sequence ID" value="NZ_JBHUGH010000037.1"/>
</dbReference>
<protein>
    <submittedName>
        <fullName evidence="2">UDP-galactopyranose mutase</fullName>
    </submittedName>
</protein>
<proteinExistence type="predicted"/>
<gene>
    <name evidence="2" type="ORF">ACFSGJ_18915</name>
</gene>
<dbReference type="Proteomes" id="UP001597353">
    <property type="component" value="Unassembled WGS sequence"/>
</dbReference>
<dbReference type="EMBL" id="JBHUGH010000037">
    <property type="protein sequence ID" value="MFD1914278.1"/>
    <property type="molecule type" value="Genomic_DNA"/>
</dbReference>
<evidence type="ECO:0000259" key="1">
    <source>
        <dbReference type="Pfam" id="PF03275"/>
    </source>
</evidence>
<dbReference type="Pfam" id="PF03275">
    <property type="entry name" value="GLF"/>
    <property type="match status" value="1"/>
</dbReference>
<dbReference type="SUPFAM" id="SSF54373">
    <property type="entry name" value="FAD-linked reductases, C-terminal domain"/>
    <property type="match status" value="1"/>
</dbReference>